<dbReference type="AlphaFoldDB" id="A0AAU7LEF6"/>
<reference evidence="2" key="1">
    <citation type="submission" date="2024-05" db="EMBL/GenBank/DDBJ databases">
        <title>Transcriptome analysis of the degradation process of organic nitrogen by two heterotrophic nitrifying and aerobic denitrifying bacteria, Achromobacter sp. HNDS-1 and Enterobacter sp. HNDS-6.</title>
        <authorList>
            <person name="Huang Y."/>
        </authorList>
    </citation>
    <scope>NUCLEOTIDE SEQUENCE</scope>
    <source>
        <strain evidence="2">HNDS-1</strain>
    </source>
</reference>
<gene>
    <name evidence="2" type="ORF">ABFG95_06945</name>
</gene>
<name>A0AAU7LEF6_9BURK</name>
<keyword evidence="1" id="KW-0812">Transmembrane</keyword>
<dbReference type="RefSeq" id="WP_348995673.1">
    <property type="nucleotide sequence ID" value="NZ_CP157584.1"/>
</dbReference>
<sequence length="191" mass="21000">MRGMLIGAGLGLLGVIVGFVFASKTDVSAEAKWWDLMTAFGTVGTVVWAVWSSLRIEARQRREAVNRAKLAAVSMFAKLSSGRAFVESHRNIWAESECSALGIDDYRSKCREQFRAVVNSVAREEVLALVVAPGRCAELLTRGLASLELLVETLAFQVTPEKFPSTLRLLETVAKDFVAVRAICGQAEHWR</sequence>
<keyword evidence="1" id="KW-1133">Transmembrane helix</keyword>
<keyword evidence="1" id="KW-0472">Membrane</keyword>
<feature type="transmembrane region" description="Helical" evidence="1">
    <location>
        <begin position="32"/>
        <end position="51"/>
    </location>
</feature>
<protein>
    <submittedName>
        <fullName evidence="2">Uncharacterized protein</fullName>
    </submittedName>
</protein>
<evidence type="ECO:0000313" key="2">
    <source>
        <dbReference type="EMBL" id="XBP00208.1"/>
    </source>
</evidence>
<organism evidence="2">
    <name type="scientific">Achromobacter sp. HNDS-1</name>
    <dbReference type="NCBI Taxonomy" id="3151598"/>
    <lineage>
        <taxon>Bacteria</taxon>
        <taxon>Pseudomonadati</taxon>
        <taxon>Pseudomonadota</taxon>
        <taxon>Betaproteobacteria</taxon>
        <taxon>Burkholderiales</taxon>
        <taxon>Alcaligenaceae</taxon>
        <taxon>Achromobacter</taxon>
    </lineage>
</organism>
<proteinExistence type="predicted"/>
<dbReference type="EMBL" id="CP157584">
    <property type="protein sequence ID" value="XBP00208.1"/>
    <property type="molecule type" value="Genomic_DNA"/>
</dbReference>
<evidence type="ECO:0000256" key="1">
    <source>
        <dbReference type="SAM" id="Phobius"/>
    </source>
</evidence>
<accession>A0AAU7LEF6</accession>
<dbReference type="KEGG" id="achh:ABFG95_06945"/>